<sequence length="450" mass="50098">MSFASLLSQITKDKKLEEKARLSGLSNQSKASSSQAKSPAGSKASPAVAAHRTLQLGKTQPKTYFDDEDPAVRRLKEARRKEKEKLQERKAGASSSKSRSRTKSQPDSAARSRSMKPASASLLAKSAGQSSSASPPVSVATKSRFKNKPYLKSSTSPAADSGTAAPKLSFRELMKQAESIEKPVVASTPFKTAKKHIGNEPSKAYQSLQKSRSRENEYLHSSALSSRRNGSRPPASPPPRASHKLDISTGPRSRPFKASSSASSNPQRRKPALAQPNPDLLSKLKKRQSQLQSKQSGQTYPSTRRKLSGSKSQDAYGIDAGDSDGSDDYGYGNGYDDYEDDGFIVDDEEEEEEGYGDNVEYHNRIRKEKKRRMESQGYNKEEIWEIFNRGKKRNYYDRDAYDSDDMEATGTEILEDEERTLKQAKLDDLREQKLLERKAAEKKRMLHKKD</sequence>
<dbReference type="Pfam" id="PF08243">
    <property type="entry name" value="SPT2"/>
    <property type="match status" value="1"/>
</dbReference>
<feature type="compositionally biased region" description="Low complexity" evidence="3">
    <location>
        <begin position="22"/>
        <end position="50"/>
    </location>
</feature>
<dbReference type="SMART" id="SM00784">
    <property type="entry name" value="SPT2"/>
    <property type="match status" value="1"/>
</dbReference>
<accession>A0A1E3NSF1</accession>
<reference evidence="4 5" key="1">
    <citation type="journal article" date="2016" name="Proc. Natl. Acad. Sci. U.S.A.">
        <title>Comparative genomics of biotechnologically important yeasts.</title>
        <authorList>
            <person name="Riley R."/>
            <person name="Haridas S."/>
            <person name="Wolfe K.H."/>
            <person name="Lopes M.R."/>
            <person name="Hittinger C.T."/>
            <person name="Goeker M."/>
            <person name="Salamov A.A."/>
            <person name="Wisecaver J.H."/>
            <person name="Long T.M."/>
            <person name="Calvey C.H."/>
            <person name="Aerts A.L."/>
            <person name="Barry K.W."/>
            <person name="Choi C."/>
            <person name="Clum A."/>
            <person name="Coughlan A.Y."/>
            <person name="Deshpande S."/>
            <person name="Douglass A.P."/>
            <person name="Hanson S.J."/>
            <person name="Klenk H.-P."/>
            <person name="LaButti K.M."/>
            <person name="Lapidus A."/>
            <person name="Lindquist E.A."/>
            <person name="Lipzen A.M."/>
            <person name="Meier-Kolthoff J.P."/>
            <person name="Ohm R.A."/>
            <person name="Otillar R.P."/>
            <person name="Pangilinan J.L."/>
            <person name="Peng Y."/>
            <person name="Rokas A."/>
            <person name="Rosa C.A."/>
            <person name="Scheuner C."/>
            <person name="Sibirny A.A."/>
            <person name="Slot J.C."/>
            <person name="Stielow J.B."/>
            <person name="Sun H."/>
            <person name="Kurtzman C.P."/>
            <person name="Blackwell M."/>
            <person name="Grigoriev I.V."/>
            <person name="Jeffries T.W."/>
        </authorList>
    </citation>
    <scope>NUCLEOTIDE SEQUENCE [LARGE SCALE GENOMIC DNA]</scope>
    <source>
        <strain evidence="4 5">NRRL Y-2026</strain>
    </source>
</reference>
<proteinExistence type="inferred from homology"/>
<feature type="compositionally biased region" description="Polar residues" evidence="3">
    <location>
        <begin position="1"/>
        <end position="10"/>
    </location>
</feature>
<dbReference type="GeneID" id="30181781"/>
<feature type="compositionally biased region" description="Low complexity" evidence="3">
    <location>
        <begin position="115"/>
        <end position="142"/>
    </location>
</feature>
<feature type="compositionally biased region" description="Basic and acidic residues" evidence="3">
    <location>
        <begin position="70"/>
        <end position="91"/>
    </location>
</feature>
<protein>
    <submittedName>
        <fullName evidence="4">Uncharacterized protein</fullName>
    </submittedName>
</protein>
<dbReference type="OrthoDB" id="2401875at2759"/>
<dbReference type="AlphaFoldDB" id="A0A1E3NSF1"/>
<evidence type="ECO:0000313" key="5">
    <source>
        <dbReference type="Proteomes" id="UP000094455"/>
    </source>
</evidence>
<dbReference type="InterPro" id="IPR013256">
    <property type="entry name" value="Chromatin_SPT2"/>
</dbReference>
<dbReference type="RefSeq" id="XP_019020049.1">
    <property type="nucleotide sequence ID" value="XM_019165094.1"/>
</dbReference>
<feature type="region of interest" description="Disordered" evidence="3">
    <location>
        <begin position="1"/>
        <end position="164"/>
    </location>
</feature>
<evidence type="ECO:0000256" key="3">
    <source>
        <dbReference type="SAM" id="MobiDB-lite"/>
    </source>
</evidence>
<dbReference type="Proteomes" id="UP000094455">
    <property type="component" value="Unassembled WGS sequence"/>
</dbReference>
<dbReference type="STRING" id="763406.A0A1E3NSF1"/>
<feature type="compositionally biased region" description="Basic and acidic residues" evidence="3">
    <location>
        <begin position="11"/>
        <end position="21"/>
    </location>
</feature>
<evidence type="ECO:0000313" key="4">
    <source>
        <dbReference type="EMBL" id="ODQ48936.1"/>
    </source>
</evidence>
<dbReference type="EMBL" id="KV454001">
    <property type="protein sequence ID" value="ODQ48936.1"/>
    <property type="molecule type" value="Genomic_DNA"/>
</dbReference>
<evidence type="ECO:0000256" key="2">
    <source>
        <dbReference type="ARBA" id="ARBA00023054"/>
    </source>
</evidence>
<organism evidence="4 5">
    <name type="scientific">Pichia membranifaciens NRRL Y-2026</name>
    <dbReference type="NCBI Taxonomy" id="763406"/>
    <lineage>
        <taxon>Eukaryota</taxon>
        <taxon>Fungi</taxon>
        <taxon>Dikarya</taxon>
        <taxon>Ascomycota</taxon>
        <taxon>Saccharomycotina</taxon>
        <taxon>Pichiomycetes</taxon>
        <taxon>Pichiales</taxon>
        <taxon>Pichiaceae</taxon>
        <taxon>Pichia</taxon>
    </lineage>
</organism>
<gene>
    <name evidence="4" type="ORF">PICMEDRAFT_9446</name>
</gene>
<keyword evidence="5" id="KW-1185">Reference proteome</keyword>
<name>A0A1E3NSF1_9ASCO</name>
<comment type="similarity">
    <text evidence="1">Belongs to the SPT2 family.</text>
</comment>
<evidence type="ECO:0000256" key="1">
    <source>
        <dbReference type="ARBA" id="ARBA00006461"/>
    </source>
</evidence>
<keyword evidence="2" id="KW-0175">Coiled coil</keyword>
<feature type="region of interest" description="Disordered" evidence="3">
    <location>
        <begin position="180"/>
        <end position="341"/>
    </location>
</feature>